<dbReference type="InterPro" id="IPR050238">
    <property type="entry name" value="DNA_Rep/Repair_Clamp_Loader"/>
</dbReference>
<dbReference type="InterPro" id="IPR027417">
    <property type="entry name" value="P-loop_NTPase"/>
</dbReference>
<reference evidence="10 11" key="1">
    <citation type="submission" date="2019-04" db="EMBL/GenBank/DDBJ databases">
        <authorList>
            <person name="Li M."/>
            <person name="Gao C."/>
        </authorList>
    </citation>
    <scope>NUCLEOTIDE SEQUENCE [LARGE SCALE GENOMIC DNA]</scope>
    <source>
        <strain evidence="10 11">BGMRC 2031</strain>
    </source>
</reference>
<dbReference type="InterPro" id="IPR048731">
    <property type="entry name" value="HolB_lid-gammaproteobact"/>
</dbReference>
<dbReference type="Gene3D" id="3.40.50.300">
    <property type="entry name" value="P-loop containing nucleotide triphosphate hydrolases"/>
    <property type="match status" value="1"/>
</dbReference>
<evidence type="ECO:0000313" key="10">
    <source>
        <dbReference type="EMBL" id="TKI07706.1"/>
    </source>
</evidence>
<dbReference type="SUPFAM" id="SSF52540">
    <property type="entry name" value="P-loop containing nucleoside triphosphate hydrolases"/>
    <property type="match status" value="1"/>
</dbReference>
<dbReference type="Proteomes" id="UP000305202">
    <property type="component" value="Unassembled WGS sequence"/>
</dbReference>
<dbReference type="NCBIfam" id="NF005941">
    <property type="entry name" value="PRK07993.1"/>
    <property type="match status" value="1"/>
</dbReference>
<organism evidence="10 11">
    <name type="scientific">Martelella alba</name>
    <dbReference type="NCBI Taxonomy" id="2590451"/>
    <lineage>
        <taxon>Bacteria</taxon>
        <taxon>Pseudomonadati</taxon>
        <taxon>Pseudomonadota</taxon>
        <taxon>Alphaproteobacteria</taxon>
        <taxon>Hyphomicrobiales</taxon>
        <taxon>Aurantimonadaceae</taxon>
        <taxon>Martelella</taxon>
    </lineage>
</organism>
<dbReference type="Pfam" id="PF21500">
    <property type="entry name" value="HolB_lid"/>
    <property type="match status" value="1"/>
</dbReference>
<accession>A0ABY2SP77</accession>
<dbReference type="InterPro" id="IPR008921">
    <property type="entry name" value="DNA_pol3_clamp-load_cplx_C"/>
</dbReference>
<dbReference type="PANTHER" id="PTHR11669:SF8">
    <property type="entry name" value="DNA POLYMERASE III SUBUNIT DELTA"/>
    <property type="match status" value="1"/>
</dbReference>
<evidence type="ECO:0000313" key="11">
    <source>
        <dbReference type="Proteomes" id="UP000305202"/>
    </source>
</evidence>
<keyword evidence="6" id="KW-0239">DNA-directed DNA polymerase</keyword>
<evidence type="ECO:0000256" key="2">
    <source>
        <dbReference type="ARBA" id="ARBA00014363"/>
    </source>
</evidence>
<dbReference type="SUPFAM" id="SSF48019">
    <property type="entry name" value="post-AAA+ oligomerization domain-like"/>
    <property type="match status" value="1"/>
</dbReference>
<dbReference type="Pfam" id="PF13177">
    <property type="entry name" value="DNA_pol3_delta2"/>
    <property type="match status" value="1"/>
</dbReference>
<dbReference type="Gene3D" id="1.20.272.10">
    <property type="match status" value="1"/>
</dbReference>
<name>A0ABY2SP77_9HYPH</name>
<comment type="catalytic activity">
    <reaction evidence="7">
        <text>DNA(n) + a 2'-deoxyribonucleoside 5'-triphosphate = DNA(n+1) + diphosphate</text>
        <dbReference type="Rhea" id="RHEA:22508"/>
        <dbReference type="Rhea" id="RHEA-COMP:17339"/>
        <dbReference type="Rhea" id="RHEA-COMP:17340"/>
        <dbReference type="ChEBI" id="CHEBI:33019"/>
        <dbReference type="ChEBI" id="CHEBI:61560"/>
        <dbReference type="ChEBI" id="CHEBI:173112"/>
        <dbReference type="EC" id="2.7.7.7"/>
    </reaction>
</comment>
<keyword evidence="5" id="KW-0235">DNA replication</keyword>
<evidence type="ECO:0000256" key="5">
    <source>
        <dbReference type="ARBA" id="ARBA00022705"/>
    </source>
</evidence>
<dbReference type="NCBIfam" id="TIGR00678">
    <property type="entry name" value="holB"/>
    <property type="match status" value="1"/>
</dbReference>
<dbReference type="RefSeq" id="WP_136988700.1">
    <property type="nucleotide sequence ID" value="NZ_SZPQ01000003.1"/>
</dbReference>
<feature type="domain" description="DNA polymerase III subunit delta' AAA+ ATPase lid" evidence="9">
    <location>
        <begin position="167"/>
        <end position="205"/>
    </location>
</feature>
<evidence type="ECO:0000256" key="1">
    <source>
        <dbReference type="ARBA" id="ARBA00012417"/>
    </source>
</evidence>
<evidence type="ECO:0000256" key="6">
    <source>
        <dbReference type="ARBA" id="ARBA00022932"/>
    </source>
</evidence>
<evidence type="ECO:0000256" key="3">
    <source>
        <dbReference type="ARBA" id="ARBA00022679"/>
    </source>
</evidence>
<dbReference type="PANTHER" id="PTHR11669">
    <property type="entry name" value="REPLICATION FACTOR C / DNA POLYMERASE III GAMMA-TAU SUBUNIT"/>
    <property type="match status" value="1"/>
</dbReference>
<dbReference type="InterPro" id="IPR015199">
    <property type="entry name" value="DNA_pol_III_delta_C"/>
</dbReference>
<dbReference type="EC" id="2.7.7.7" evidence="1"/>
<evidence type="ECO:0000259" key="8">
    <source>
        <dbReference type="Pfam" id="PF09115"/>
    </source>
</evidence>
<comment type="caution">
    <text evidence="10">The sequence shown here is derived from an EMBL/GenBank/DDBJ whole genome shotgun (WGS) entry which is preliminary data.</text>
</comment>
<evidence type="ECO:0000259" key="9">
    <source>
        <dbReference type="Pfam" id="PF21500"/>
    </source>
</evidence>
<dbReference type="EMBL" id="SZPQ01000003">
    <property type="protein sequence ID" value="TKI07706.1"/>
    <property type="molecule type" value="Genomic_DNA"/>
</dbReference>
<sequence length="334" mass="37568">MNWYPWLTAPYRQIIDGYRTGRGHHALLLHALPGIGGESLCYALSRWLICLRPDGGKSCGRCRSCQLMLAGTHPDFYRPEPEKGRTSLGVDSIRQVIDPLYERARQGGGKVVWLDDCESLTEQAANALLKTLEEPPEETFFILACREPARLLPTLRSRCLYYALPTPEESVGLRWLRRQGIDDVEQARTALRIANGAPVAALTVLRPERWAQRQALCDAVRRALSEQDALSLLPLLNKDKDDAPVFWLLGLFTDALKWQQGAGAYAINQDQLPLVAELAERHTAAALHHLLHRWLDCRRQYQSAPGINRELLLTRQLLDWEATAAGGPLSPWTL</sequence>
<keyword evidence="3" id="KW-0808">Transferase</keyword>
<keyword evidence="4" id="KW-0548">Nucleotidyltransferase</keyword>
<evidence type="ECO:0000256" key="7">
    <source>
        <dbReference type="ARBA" id="ARBA00049244"/>
    </source>
</evidence>
<proteinExistence type="predicted"/>
<feature type="domain" description="DNA polymerase III delta subunit C-terminal" evidence="8">
    <location>
        <begin position="208"/>
        <end position="321"/>
    </location>
</feature>
<keyword evidence="11" id="KW-1185">Reference proteome</keyword>
<dbReference type="Pfam" id="PF09115">
    <property type="entry name" value="DNApol3-delta_C"/>
    <property type="match status" value="1"/>
</dbReference>
<protein>
    <recommendedName>
        <fullName evidence="2">DNA polymerase III subunit delta'</fullName>
        <ecNumber evidence="1">2.7.7.7</ecNumber>
    </recommendedName>
</protein>
<dbReference type="InterPro" id="IPR004622">
    <property type="entry name" value="DNA_pol_HolB"/>
</dbReference>
<gene>
    <name evidence="10" type="primary">holB</name>
    <name evidence="10" type="ORF">FCN80_04465</name>
</gene>
<evidence type="ECO:0000256" key="4">
    <source>
        <dbReference type="ARBA" id="ARBA00022695"/>
    </source>
</evidence>